<dbReference type="PANTHER" id="PTHR32182:SF0">
    <property type="entry name" value="DNA REPLICATION AND REPAIR PROTEIN RECF"/>
    <property type="match status" value="1"/>
</dbReference>
<dbReference type="Proteomes" id="UP001598130">
    <property type="component" value="Unassembled WGS sequence"/>
</dbReference>
<evidence type="ECO:0000256" key="5">
    <source>
        <dbReference type="ARBA" id="ARBA00022705"/>
    </source>
</evidence>
<evidence type="ECO:0000313" key="12">
    <source>
        <dbReference type="EMBL" id="MFD3264740.1"/>
    </source>
</evidence>
<evidence type="ECO:0000256" key="2">
    <source>
        <dbReference type="ARBA" id="ARBA00008016"/>
    </source>
</evidence>
<evidence type="ECO:0000259" key="11">
    <source>
        <dbReference type="SMART" id="SM00382"/>
    </source>
</evidence>
<dbReference type="PANTHER" id="PTHR32182">
    <property type="entry name" value="DNA REPLICATION AND REPAIR PROTEIN RECF"/>
    <property type="match status" value="1"/>
</dbReference>
<dbReference type="InterPro" id="IPR027417">
    <property type="entry name" value="P-loop_NTPase"/>
</dbReference>
<evidence type="ECO:0000256" key="9">
    <source>
        <dbReference type="HAMAP-Rule" id="MF_00365"/>
    </source>
</evidence>
<evidence type="ECO:0000256" key="6">
    <source>
        <dbReference type="ARBA" id="ARBA00022741"/>
    </source>
</evidence>
<keyword evidence="7 9" id="KW-0067">ATP-binding</keyword>
<dbReference type="SUPFAM" id="SSF52540">
    <property type="entry name" value="P-loop containing nucleoside triphosphate hydrolases"/>
    <property type="match status" value="1"/>
</dbReference>
<protein>
    <recommendedName>
        <fullName evidence="3 9">DNA replication and repair protein RecF</fullName>
    </recommendedName>
</protein>
<evidence type="ECO:0000256" key="10">
    <source>
        <dbReference type="RuleBase" id="RU000578"/>
    </source>
</evidence>
<keyword evidence="4 9" id="KW-0963">Cytoplasm</keyword>
<evidence type="ECO:0000256" key="4">
    <source>
        <dbReference type="ARBA" id="ARBA00022490"/>
    </source>
</evidence>
<keyword evidence="13" id="KW-1185">Reference proteome</keyword>
<dbReference type="EMBL" id="JAOTJD010000021">
    <property type="protein sequence ID" value="MFD3264740.1"/>
    <property type="molecule type" value="Genomic_DNA"/>
</dbReference>
<keyword evidence="9 10" id="KW-0227">DNA damage</keyword>
<accession>A0ABW6CSG7</accession>
<gene>
    <name evidence="9 12" type="primary">recF</name>
    <name evidence="12" type="ORF">OCL97_12315</name>
</gene>
<proteinExistence type="inferred from homology"/>
<feature type="domain" description="AAA+ ATPase" evidence="11">
    <location>
        <begin position="25"/>
        <end position="375"/>
    </location>
</feature>
<keyword evidence="6 9" id="KW-0547">Nucleotide-binding</keyword>
<dbReference type="InterPro" id="IPR003593">
    <property type="entry name" value="AAA+_ATPase"/>
</dbReference>
<keyword evidence="8 9" id="KW-0238">DNA-binding</keyword>
<dbReference type="NCBIfam" id="TIGR00611">
    <property type="entry name" value="recf"/>
    <property type="match status" value="1"/>
</dbReference>
<dbReference type="InterPro" id="IPR018078">
    <property type="entry name" value="DNA-binding_RecF_CS"/>
</dbReference>
<keyword evidence="9 10" id="KW-0742">SOS response</keyword>
<evidence type="ECO:0000256" key="7">
    <source>
        <dbReference type="ARBA" id="ARBA00022840"/>
    </source>
</evidence>
<comment type="caution">
    <text evidence="12">The sequence shown here is derived from an EMBL/GenBank/DDBJ whole genome shotgun (WGS) entry which is preliminary data.</text>
</comment>
<name>A0ABW6CSG7_9CAUL</name>
<dbReference type="PROSITE" id="PS00617">
    <property type="entry name" value="RECF_1"/>
    <property type="match status" value="1"/>
</dbReference>
<dbReference type="PROSITE" id="PS00618">
    <property type="entry name" value="RECF_2"/>
    <property type="match status" value="1"/>
</dbReference>
<sequence>MTRTALTRLTLTDFRSYGRAELPLDGRPVYLIGPNGAGKTNLLEAVSLLTPGRGLRGASLAEMGRRLPGEGQGRAWAVAATLEIDGEPVRLGTGTEVAGAVRRTVRLEGETVPPGRLADHQRQVWLTPAQDRLFLEGAGDRRRFFDRLVFAAEPAHAAHASAYEKSQRERMRLLTDGPADPDWLSALEARLGEAGALMAAARARTLSALQNEIDERGDRPFPQARLSLSGPWEQMAGQGVATEDIEARLVAALASARERDAAAGRMLTGPHRGDLEVIHAEKDRPAAECSTGEQKALILNLVLGQAARLSRAESGPNPILLLDEVAAHLDRRRRAALFDEITALKLQAFLTGTDEHLFEDLKGRAQGVHVDGSSLAYLDTE</sequence>
<reference evidence="12 13" key="1">
    <citation type="submission" date="2022-09" db="EMBL/GenBank/DDBJ databases">
        <title>New species of Phenylobacterium.</title>
        <authorList>
            <person name="Mieszkin S."/>
        </authorList>
    </citation>
    <scope>NUCLEOTIDE SEQUENCE [LARGE SCALE GENOMIC DNA]</scope>
    <source>
        <strain evidence="12 13">HK31-G</strain>
    </source>
</reference>
<dbReference type="InterPro" id="IPR001238">
    <property type="entry name" value="DNA-binding_RecF"/>
</dbReference>
<comment type="subcellular location">
    <subcellularLocation>
        <location evidence="1 9 10">Cytoplasm</location>
    </subcellularLocation>
</comment>
<evidence type="ECO:0000313" key="13">
    <source>
        <dbReference type="Proteomes" id="UP001598130"/>
    </source>
</evidence>
<dbReference type="HAMAP" id="MF_00365">
    <property type="entry name" value="RecF"/>
    <property type="match status" value="1"/>
</dbReference>
<keyword evidence="9 10" id="KW-0234">DNA repair</keyword>
<dbReference type="InterPro" id="IPR003395">
    <property type="entry name" value="RecF/RecN/SMC_N"/>
</dbReference>
<dbReference type="InterPro" id="IPR042174">
    <property type="entry name" value="RecF_2"/>
</dbReference>
<keyword evidence="5 9" id="KW-0235">DNA replication</keyword>
<dbReference type="Gene3D" id="3.40.50.300">
    <property type="entry name" value="P-loop containing nucleotide triphosphate hydrolases"/>
    <property type="match status" value="1"/>
</dbReference>
<dbReference type="Pfam" id="PF02463">
    <property type="entry name" value="SMC_N"/>
    <property type="match status" value="1"/>
</dbReference>
<feature type="binding site" evidence="9">
    <location>
        <begin position="33"/>
        <end position="40"/>
    </location>
    <ligand>
        <name>ATP</name>
        <dbReference type="ChEBI" id="CHEBI:30616"/>
    </ligand>
</feature>
<evidence type="ECO:0000256" key="8">
    <source>
        <dbReference type="ARBA" id="ARBA00023125"/>
    </source>
</evidence>
<dbReference type="RefSeq" id="WP_377370320.1">
    <property type="nucleotide sequence ID" value="NZ_JAOTJD010000021.1"/>
</dbReference>
<evidence type="ECO:0000256" key="1">
    <source>
        <dbReference type="ARBA" id="ARBA00004496"/>
    </source>
</evidence>
<evidence type="ECO:0000256" key="3">
    <source>
        <dbReference type="ARBA" id="ARBA00020170"/>
    </source>
</evidence>
<comment type="function">
    <text evidence="9 10">The RecF protein is involved in DNA metabolism; it is required for DNA replication and normal SOS inducibility. RecF binds preferentially to single-stranded, linear DNA. It also seems to bind ATP.</text>
</comment>
<comment type="similarity">
    <text evidence="2 9 10">Belongs to the RecF family.</text>
</comment>
<dbReference type="Gene3D" id="1.20.1050.90">
    <property type="entry name" value="RecF/RecN/SMC, N-terminal domain"/>
    <property type="match status" value="1"/>
</dbReference>
<dbReference type="SMART" id="SM00382">
    <property type="entry name" value="AAA"/>
    <property type="match status" value="1"/>
</dbReference>
<organism evidence="12 13">
    <name type="scientific">Phenylobacterium ferrooxidans</name>
    <dbReference type="NCBI Taxonomy" id="2982689"/>
    <lineage>
        <taxon>Bacteria</taxon>
        <taxon>Pseudomonadati</taxon>
        <taxon>Pseudomonadota</taxon>
        <taxon>Alphaproteobacteria</taxon>
        <taxon>Caulobacterales</taxon>
        <taxon>Caulobacteraceae</taxon>
        <taxon>Phenylobacterium</taxon>
    </lineage>
</organism>